<evidence type="ECO:0000313" key="3">
    <source>
        <dbReference type="EMBL" id="MBB5480783.1"/>
    </source>
</evidence>
<proteinExistence type="predicted"/>
<evidence type="ECO:0000259" key="2">
    <source>
        <dbReference type="Pfam" id="PF01557"/>
    </source>
</evidence>
<evidence type="ECO:0000256" key="1">
    <source>
        <dbReference type="ARBA" id="ARBA00023239"/>
    </source>
</evidence>
<feature type="domain" description="Fumarylacetoacetase-like C-terminal" evidence="2">
    <location>
        <begin position="98"/>
        <end position="257"/>
    </location>
</feature>
<comment type="caution">
    <text evidence="3">The sequence shown here is derived from an EMBL/GenBank/DDBJ whole genome shotgun (WGS) entry which is preliminary data.</text>
</comment>
<dbReference type="InterPro" id="IPR050772">
    <property type="entry name" value="Hydratase-Decarb/MhpD_sf"/>
</dbReference>
<dbReference type="GO" id="GO:0008684">
    <property type="term" value="F:2-oxopent-4-enoate hydratase activity"/>
    <property type="evidence" value="ECO:0007669"/>
    <property type="project" value="TreeGrafter"/>
</dbReference>
<dbReference type="RefSeq" id="WP_184185248.1">
    <property type="nucleotide sequence ID" value="NZ_BMNF01000004.1"/>
</dbReference>
<dbReference type="GO" id="GO:0005737">
    <property type="term" value="C:cytoplasm"/>
    <property type="evidence" value="ECO:0007669"/>
    <property type="project" value="TreeGrafter"/>
</dbReference>
<dbReference type="EMBL" id="JACHDP010000001">
    <property type="protein sequence ID" value="MBB5480783.1"/>
    <property type="molecule type" value="Genomic_DNA"/>
</dbReference>
<protein>
    <submittedName>
        <fullName evidence="3">2-keto-4-pentenoate hydratase</fullName>
    </submittedName>
</protein>
<dbReference type="Gene3D" id="3.90.850.10">
    <property type="entry name" value="Fumarylacetoacetase-like, C-terminal domain"/>
    <property type="match status" value="1"/>
</dbReference>
<reference evidence="3 4" key="1">
    <citation type="submission" date="2020-08" db="EMBL/GenBank/DDBJ databases">
        <title>Sequencing the genomes of 1000 actinobacteria strains.</title>
        <authorList>
            <person name="Klenk H.-P."/>
        </authorList>
    </citation>
    <scope>NUCLEOTIDE SEQUENCE [LARGE SCALE GENOMIC DNA]</scope>
    <source>
        <strain evidence="3 4">DSM 103125</strain>
    </source>
</reference>
<dbReference type="InterPro" id="IPR036663">
    <property type="entry name" value="Fumarylacetoacetase_C_sf"/>
</dbReference>
<name>A0A840VU13_9ACTN</name>
<keyword evidence="1" id="KW-0456">Lyase</keyword>
<dbReference type="Proteomes" id="UP000586947">
    <property type="component" value="Unassembled WGS sequence"/>
</dbReference>
<dbReference type="SUPFAM" id="SSF56529">
    <property type="entry name" value="FAH"/>
    <property type="match status" value="1"/>
</dbReference>
<dbReference type="PANTHER" id="PTHR30143">
    <property type="entry name" value="ACID HYDRATASE"/>
    <property type="match status" value="1"/>
</dbReference>
<dbReference type="AlphaFoldDB" id="A0A840VU13"/>
<accession>A0A840VU13</accession>
<dbReference type="InterPro" id="IPR011234">
    <property type="entry name" value="Fumarylacetoacetase-like_C"/>
</dbReference>
<dbReference type="PANTHER" id="PTHR30143:SF0">
    <property type="entry name" value="2-KETO-4-PENTENOATE HYDRATASE"/>
    <property type="match status" value="1"/>
</dbReference>
<keyword evidence="4" id="KW-1185">Reference proteome</keyword>
<gene>
    <name evidence="3" type="ORF">HNR20_005288</name>
</gene>
<dbReference type="Pfam" id="PF01557">
    <property type="entry name" value="FAA_hydrolase"/>
    <property type="match status" value="1"/>
</dbReference>
<organism evidence="3 4">
    <name type="scientific">Micromonospora parathelypteridis</name>
    <dbReference type="NCBI Taxonomy" id="1839617"/>
    <lineage>
        <taxon>Bacteria</taxon>
        <taxon>Bacillati</taxon>
        <taxon>Actinomycetota</taxon>
        <taxon>Actinomycetes</taxon>
        <taxon>Micromonosporales</taxon>
        <taxon>Micromonosporaceae</taxon>
        <taxon>Micromonospora</taxon>
    </lineage>
</organism>
<evidence type="ECO:0000313" key="4">
    <source>
        <dbReference type="Proteomes" id="UP000586947"/>
    </source>
</evidence>
<sequence length="271" mass="28718">MTPHRAVADELWAAARQRLPVPHISVRHPEFTLDDAYAVQRGVRDAELTDGARLVGSKIGATSEAIQKMFNIDHPDFGFLTDRMLLPDGIHLDTGRFIHPKVEGEIAFELGKDLTGAEVTAQDVLDATSAVIPVLEVLDSRFDSWDITLVDTVADNASSAMAVLGTPVPLGDLDLAAQRMVFEEREGDGTVRSRLTATGAAVMGHPAESVACLIRILASYGDGVRAGDIVLAGSWAGAVDLVPGREVRASFGVLGSVSLVAVGPERTSRGS</sequence>